<dbReference type="AlphaFoldDB" id="A0A132MKT5"/>
<dbReference type="PANTHER" id="PTHR43606">
    <property type="entry name" value="PHOSPHATASE, PUTATIVE (AFU_ORTHOLOGUE AFUA_6G08710)-RELATED"/>
    <property type="match status" value="1"/>
</dbReference>
<dbReference type="Pfam" id="PF16655">
    <property type="entry name" value="PhoD_N"/>
    <property type="match status" value="1"/>
</dbReference>
<dbReference type="InterPro" id="IPR018946">
    <property type="entry name" value="PhoD-like_MPP"/>
</dbReference>
<dbReference type="STRING" id="1469144.LI90_104"/>
<gene>
    <name evidence="3" type="ORF">LI90_104</name>
</gene>
<dbReference type="InterPro" id="IPR029052">
    <property type="entry name" value="Metallo-depent_PP-like"/>
</dbReference>
<dbReference type="OrthoDB" id="327733at2"/>
<dbReference type="EMBL" id="LAXD01000001">
    <property type="protein sequence ID" value="KWW98482.1"/>
    <property type="molecule type" value="Genomic_DNA"/>
</dbReference>
<evidence type="ECO:0000259" key="2">
    <source>
        <dbReference type="Pfam" id="PF16655"/>
    </source>
</evidence>
<dbReference type="PANTHER" id="PTHR43606:SF2">
    <property type="entry name" value="ALKALINE PHOSPHATASE FAMILY PROTEIN (AFU_ORTHOLOGUE AFUA_5G03860)"/>
    <property type="match status" value="1"/>
</dbReference>
<comment type="caution">
    <text evidence="3">The sequence shown here is derived from an EMBL/GenBank/DDBJ whole genome shotgun (WGS) entry which is preliminary data.</text>
</comment>
<feature type="domain" description="Phospholipase D N-terminal" evidence="2">
    <location>
        <begin position="12"/>
        <end position="104"/>
    </location>
</feature>
<dbReference type="Proteomes" id="UP000070188">
    <property type="component" value="Unassembled WGS sequence"/>
</dbReference>
<sequence length="541" mass="60570">MTSAAMAVFPCGVASGEPGPHGIVLWTCLGPGAVDGGTDVPVGYEIAADPGFRDVRVRGETATHAGRDWTVRVVVDDPALEPFSTYYYRFTAAGATSRPGRFRTLPDPDARPERVRIAFLSCQDYTNGYYTALAHLAREDVDYVLHLGDYIYETTADPSFQSGQVRALRLPGRRIRAQTLADYRYLYRAYKRDPYLQRLHEAFACWHCWDDHEFANDSYGVYDTDTRDERLNYSPARRLAASQAWHEYLPTRLEFTPERGPLDALRVYRSVRIGDLVELVITDERLYRDGPPCGLGTFDRYLTPGCPARLDKRRTILGPVQREWFVETVTRSTRVWKIWANQVMCMQLKLSTDSVRGLFPWLPHLDLYVNLDQWDGFPAERERVLRAIERAGVTDFVVLTGDIHSFGAGYLRADFDDPASPALGVGLIGGSVTSANFVEMLTFGFGGVLVPPEAELTPALVRSNPHLKYFNSAAHGYVVLDITRTGITATMKAVDTIRARAARLLTLREFWVPRGAARLVRTGEGVPEFGTDDPDLSPSAR</sequence>
<evidence type="ECO:0000313" key="4">
    <source>
        <dbReference type="Proteomes" id="UP000070188"/>
    </source>
</evidence>
<dbReference type="InterPro" id="IPR032093">
    <property type="entry name" value="PhoD_N"/>
</dbReference>
<evidence type="ECO:0000313" key="3">
    <source>
        <dbReference type="EMBL" id="KWW98482.1"/>
    </source>
</evidence>
<dbReference type="InterPro" id="IPR038607">
    <property type="entry name" value="PhoD-like_sf"/>
</dbReference>
<dbReference type="InterPro" id="IPR052900">
    <property type="entry name" value="Phospholipid_Metab_Enz"/>
</dbReference>
<accession>A0A132MKT5</accession>
<dbReference type="Gene3D" id="3.60.21.70">
    <property type="entry name" value="PhoD-like phosphatase"/>
    <property type="match status" value="1"/>
</dbReference>
<dbReference type="PATRIC" id="fig|1469144.10.peg.175"/>
<evidence type="ECO:0000259" key="1">
    <source>
        <dbReference type="Pfam" id="PF09423"/>
    </source>
</evidence>
<dbReference type="SUPFAM" id="SSF56300">
    <property type="entry name" value="Metallo-dependent phosphatases"/>
    <property type="match status" value="1"/>
</dbReference>
<protein>
    <submittedName>
        <fullName evidence="3">Phosphodiesterase/alkaline phosphatase D</fullName>
    </submittedName>
</protein>
<keyword evidence="4" id="KW-1185">Reference proteome</keyword>
<name>A0A132MKT5_9ACTN</name>
<organism evidence="3 4">
    <name type="scientific">Carbonactinospora thermoautotrophica</name>
    <dbReference type="NCBI Taxonomy" id="1469144"/>
    <lineage>
        <taxon>Bacteria</taxon>
        <taxon>Bacillati</taxon>
        <taxon>Actinomycetota</taxon>
        <taxon>Actinomycetes</taxon>
        <taxon>Kitasatosporales</taxon>
        <taxon>Carbonactinosporaceae</taxon>
        <taxon>Carbonactinospora</taxon>
    </lineage>
</organism>
<proteinExistence type="predicted"/>
<feature type="domain" description="PhoD-like phosphatase metallophosphatase" evidence="1">
    <location>
        <begin position="118"/>
        <end position="490"/>
    </location>
</feature>
<reference evidence="4" key="1">
    <citation type="submission" date="2015-04" db="EMBL/GenBank/DDBJ databases">
        <title>Physiological reanalysis, assessment of diazotrophy, and genome sequences of multiple isolates of Streptomyces thermoautotrophicus.</title>
        <authorList>
            <person name="MacKellar D.C."/>
            <person name="Lieber L."/>
            <person name="Norman J."/>
            <person name="Bolger A."/>
            <person name="Tobin C."/>
            <person name="Murray J.W."/>
            <person name="Chang R."/>
            <person name="Ford T."/>
            <person name="Nguyen P.Q."/>
            <person name="Woodward J."/>
            <person name="Permingeat H."/>
            <person name="Joshi N.S."/>
            <person name="Silver P.A."/>
            <person name="Usadel B."/>
            <person name="Rutherford A.W."/>
            <person name="Friesen M."/>
            <person name="Prell J."/>
        </authorList>
    </citation>
    <scope>NUCLEOTIDE SEQUENCE [LARGE SCALE GENOMIC DNA]</scope>
    <source>
        <strain evidence="4">H1</strain>
    </source>
</reference>
<dbReference type="Pfam" id="PF09423">
    <property type="entry name" value="PhoD"/>
    <property type="match status" value="1"/>
</dbReference>
<dbReference type="CDD" id="cd07389">
    <property type="entry name" value="MPP_PhoD"/>
    <property type="match status" value="1"/>
</dbReference>
<dbReference type="RefSeq" id="WP_066883228.1">
    <property type="nucleotide sequence ID" value="NZ_LAXD01000001.1"/>
</dbReference>
<dbReference type="Gene3D" id="2.60.40.380">
    <property type="entry name" value="Purple acid phosphatase-like, N-terminal"/>
    <property type="match status" value="1"/>
</dbReference>